<dbReference type="GO" id="GO:0016616">
    <property type="term" value="F:oxidoreductase activity, acting on the CH-OH group of donors, NAD or NADP as acceptor"/>
    <property type="evidence" value="ECO:0007669"/>
    <property type="project" value="TreeGrafter"/>
</dbReference>
<keyword evidence="3" id="KW-1185">Reference proteome</keyword>
<evidence type="ECO:0000313" key="3">
    <source>
        <dbReference type="Proteomes" id="UP000002630"/>
    </source>
</evidence>
<dbReference type="OrthoDB" id="5296at2759"/>
<dbReference type="PANTHER" id="PTHR45458">
    <property type="entry name" value="SHORT-CHAIN DEHYDROGENASE/REDUCTASE SDR"/>
    <property type="match status" value="1"/>
</dbReference>
<feature type="chain" id="PRO_5003117311" evidence="1">
    <location>
        <begin position="23"/>
        <end position="340"/>
    </location>
</feature>
<proteinExistence type="predicted"/>
<dbReference type="AlphaFoldDB" id="D8LLN6"/>
<sequence>MARTALRSAVVVVLAFAQLSTSFVLWSSPAAAPGAFTPYPRGQHPSSTPMAPGLTERIGSTAVVGARAMASSSTNETPPVSPLPGNCLVIGGNRGLGLEVVRHLKKRESTVLATTRTTNADLEAVGVSVLEGIDVSDKDSGTKLVEAVQKELGEGGTLDYVICNAGILIPDTFEDPEFDAAVKMYEVCVLGPLRVLQALVVSGLLRKGSNIGMITSEGGSVGLRTEVEGGNNYGHHMSKCAQNMMGKLFALDVKTRGVAIVNIHPGFMKTSMTEIYADKYDELGAIGPEEAAPGIVKAVEDLTLETTGKFIAPQGSKSLGLGVYALEDPESYGPFCELPW</sequence>
<keyword evidence="1" id="KW-0732">Signal</keyword>
<name>D8LLN6_ECTSI</name>
<accession>D8LLN6</accession>
<dbReference type="InterPro" id="IPR052184">
    <property type="entry name" value="SDR_enzymes"/>
</dbReference>
<gene>
    <name evidence="2" type="ORF">Esi_0037_0089</name>
</gene>
<dbReference type="EMBL" id="FN649760">
    <property type="protein sequence ID" value="CBN74667.1"/>
    <property type="molecule type" value="Genomic_DNA"/>
</dbReference>
<dbReference type="Proteomes" id="UP000002630">
    <property type="component" value="Unassembled WGS sequence"/>
</dbReference>
<dbReference type="PANTHER" id="PTHR45458:SF2">
    <property type="entry name" value="OXIDOREDUCTASE, SHORT CHAIN DEHYDROGENASE_REDUCTASE FAMILY SUPERFAMILY (AFU_ORTHOLOGUE AFUA_3G13450)"/>
    <property type="match status" value="1"/>
</dbReference>
<reference evidence="2 3" key="1">
    <citation type="journal article" date="2010" name="Nature">
        <title>The Ectocarpus genome and the independent evolution of multicellularity in brown algae.</title>
        <authorList>
            <person name="Cock J.M."/>
            <person name="Sterck L."/>
            <person name="Rouze P."/>
            <person name="Scornet D."/>
            <person name="Allen A.E."/>
            <person name="Amoutzias G."/>
            <person name="Anthouard V."/>
            <person name="Artiguenave F."/>
            <person name="Aury J.M."/>
            <person name="Badger J.H."/>
            <person name="Beszteri B."/>
            <person name="Billiau K."/>
            <person name="Bonnet E."/>
            <person name="Bothwell J.H."/>
            <person name="Bowler C."/>
            <person name="Boyen C."/>
            <person name="Brownlee C."/>
            <person name="Carrano C.J."/>
            <person name="Charrier B."/>
            <person name="Cho G.Y."/>
            <person name="Coelho S.M."/>
            <person name="Collen J."/>
            <person name="Corre E."/>
            <person name="Da Silva C."/>
            <person name="Delage L."/>
            <person name="Delaroque N."/>
            <person name="Dittami S.M."/>
            <person name="Doulbeau S."/>
            <person name="Elias M."/>
            <person name="Farnham G."/>
            <person name="Gachon C.M."/>
            <person name="Gschloessl B."/>
            <person name="Heesch S."/>
            <person name="Jabbari K."/>
            <person name="Jubin C."/>
            <person name="Kawai H."/>
            <person name="Kimura K."/>
            <person name="Kloareg B."/>
            <person name="Kupper F.C."/>
            <person name="Lang D."/>
            <person name="Le Bail A."/>
            <person name="Leblanc C."/>
            <person name="Lerouge P."/>
            <person name="Lohr M."/>
            <person name="Lopez P.J."/>
            <person name="Martens C."/>
            <person name="Maumus F."/>
            <person name="Michel G."/>
            <person name="Miranda-Saavedra D."/>
            <person name="Morales J."/>
            <person name="Moreau H."/>
            <person name="Motomura T."/>
            <person name="Nagasato C."/>
            <person name="Napoli C.A."/>
            <person name="Nelson D.R."/>
            <person name="Nyvall-Collen P."/>
            <person name="Peters A.F."/>
            <person name="Pommier C."/>
            <person name="Potin P."/>
            <person name="Poulain J."/>
            <person name="Quesneville H."/>
            <person name="Read B."/>
            <person name="Rensing S.A."/>
            <person name="Ritter A."/>
            <person name="Rousvoal S."/>
            <person name="Samanta M."/>
            <person name="Samson G."/>
            <person name="Schroeder D.C."/>
            <person name="Segurens B."/>
            <person name="Strittmatter M."/>
            <person name="Tonon T."/>
            <person name="Tregear J.W."/>
            <person name="Valentin K."/>
            <person name="von Dassow P."/>
            <person name="Yamagishi T."/>
            <person name="Van de Peer Y."/>
            <person name="Wincker P."/>
        </authorList>
    </citation>
    <scope>NUCLEOTIDE SEQUENCE [LARGE SCALE GENOMIC DNA]</scope>
    <source>
        <strain evidence="3">Ec32 / CCAP1310/4</strain>
    </source>
</reference>
<dbReference type="SUPFAM" id="SSF51735">
    <property type="entry name" value="NAD(P)-binding Rossmann-fold domains"/>
    <property type="match status" value="1"/>
</dbReference>
<dbReference type="Pfam" id="PF00106">
    <property type="entry name" value="adh_short"/>
    <property type="match status" value="1"/>
</dbReference>
<dbReference type="STRING" id="2880.D8LLN6"/>
<dbReference type="eggNOG" id="KOG1611">
    <property type="taxonomic scope" value="Eukaryota"/>
</dbReference>
<dbReference type="InterPro" id="IPR002347">
    <property type="entry name" value="SDR_fam"/>
</dbReference>
<protein>
    <submittedName>
        <fullName evidence="2">Oxidoreductase, short chain dehydrogenase</fullName>
    </submittedName>
</protein>
<dbReference type="InterPro" id="IPR036291">
    <property type="entry name" value="NAD(P)-bd_dom_sf"/>
</dbReference>
<dbReference type="Gene3D" id="3.40.50.720">
    <property type="entry name" value="NAD(P)-binding Rossmann-like Domain"/>
    <property type="match status" value="1"/>
</dbReference>
<dbReference type="PRINTS" id="PR00081">
    <property type="entry name" value="GDHRDH"/>
</dbReference>
<evidence type="ECO:0000313" key="2">
    <source>
        <dbReference type="EMBL" id="CBN74667.1"/>
    </source>
</evidence>
<organism evidence="2 3">
    <name type="scientific">Ectocarpus siliculosus</name>
    <name type="common">Brown alga</name>
    <name type="synonym">Conferva siliculosa</name>
    <dbReference type="NCBI Taxonomy" id="2880"/>
    <lineage>
        <taxon>Eukaryota</taxon>
        <taxon>Sar</taxon>
        <taxon>Stramenopiles</taxon>
        <taxon>Ochrophyta</taxon>
        <taxon>PX clade</taxon>
        <taxon>Phaeophyceae</taxon>
        <taxon>Ectocarpales</taxon>
        <taxon>Ectocarpaceae</taxon>
        <taxon>Ectocarpus</taxon>
    </lineage>
</organism>
<evidence type="ECO:0000256" key="1">
    <source>
        <dbReference type="SAM" id="SignalP"/>
    </source>
</evidence>
<dbReference type="InParanoid" id="D8LLN6"/>
<feature type="signal peptide" evidence="1">
    <location>
        <begin position="1"/>
        <end position="22"/>
    </location>
</feature>